<dbReference type="Proteomes" id="UP001165430">
    <property type="component" value="Unassembled WGS sequence"/>
</dbReference>
<organism evidence="2 3">
    <name type="scientific">Belliella alkalica</name>
    <dbReference type="NCBI Taxonomy" id="1730871"/>
    <lineage>
        <taxon>Bacteria</taxon>
        <taxon>Pseudomonadati</taxon>
        <taxon>Bacteroidota</taxon>
        <taxon>Cytophagia</taxon>
        <taxon>Cytophagales</taxon>
        <taxon>Cyclobacteriaceae</taxon>
        <taxon>Belliella</taxon>
    </lineage>
</organism>
<protein>
    <submittedName>
        <fullName evidence="2">Beta-lactamase family protein</fullName>
    </submittedName>
</protein>
<dbReference type="InterPro" id="IPR050789">
    <property type="entry name" value="Diverse_Enzym_Activities"/>
</dbReference>
<name>A0ABS9VEW4_9BACT</name>
<dbReference type="EMBL" id="JAKZGO010000015">
    <property type="protein sequence ID" value="MCH7414979.1"/>
    <property type="molecule type" value="Genomic_DNA"/>
</dbReference>
<evidence type="ECO:0000313" key="2">
    <source>
        <dbReference type="EMBL" id="MCH7414979.1"/>
    </source>
</evidence>
<dbReference type="Gene3D" id="3.40.710.10">
    <property type="entry name" value="DD-peptidase/beta-lactamase superfamily"/>
    <property type="match status" value="1"/>
</dbReference>
<dbReference type="PANTHER" id="PTHR43283:SF3">
    <property type="entry name" value="BETA-LACTAMASE FAMILY PROTEIN (AFU_ORTHOLOGUE AFUA_5G07500)"/>
    <property type="match status" value="1"/>
</dbReference>
<dbReference type="Pfam" id="PF00144">
    <property type="entry name" value="Beta-lactamase"/>
    <property type="match status" value="1"/>
</dbReference>
<accession>A0ABS9VEW4</accession>
<proteinExistence type="predicted"/>
<dbReference type="InterPro" id="IPR012338">
    <property type="entry name" value="Beta-lactam/transpept-like"/>
</dbReference>
<dbReference type="RefSeq" id="WP_241413819.1">
    <property type="nucleotide sequence ID" value="NZ_JAKZGO010000015.1"/>
</dbReference>
<feature type="domain" description="Beta-lactamase-related" evidence="1">
    <location>
        <begin position="76"/>
        <end position="216"/>
    </location>
</feature>
<evidence type="ECO:0000259" key="1">
    <source>
        <dbReference type="Pfam" id="PF00144"/>
    </source>
</evidence>
<dbReference type="InterPro" id="IPR001466">
    <property type="entry name" value="Beta-lactam-related"/>
</dbReference>
<dbReference type="SUPFAM" id="SSF56601">
    <property type="entry name" value="beta-lactamase/transpeptidase-like"/>
    <property type="match status" value="1"/>
</dbReference>
<evidence type="ECO:0000313" key="3">
    <source>
        <dbReference type="Proteomes" id="UP001165430"/>
    </source>
</evidence>
<reference evidence="2" key="1">
    <citation type="submission" date="2022-03" db="EMBL/GenBank/DDBJ databases">
        <title>De novo assembled genomes of Belliella spp. (Cyclobacteriaceae) strains.</title>
        <authorList>
            <person name="Szabo A."/>
            <person name="Korponai K."/>
            <person name="Felfoldi T."/>
        </authorList>
    </citation>
    <scope>NUCLEOTIDE SEQUENCE</scope>
    <source>
        <strain evidence="2">DSM 111903</strain>
    </source>
</reference>
<dbReference type="PANTHER" id="PTHR43283">
    <property type="entry name" value="BETA-LACTAMASE-RELATED"/>
    <property type="match status" value="1"/>
</dbReference>
<comment type="caution">
    <text evidence="2">The sequence shown here is derived from an EMBL/GenBank/DDBJ whole genome shotgun (WGS) entry which is preliminary data.</text>
</comment>
<sequence>MSRKLTNLTDIMANLKVSDSEIKNHQINPENIRNIQTDTGFEEVKAPRLATFTRRKSKPKLDSNKFVNSIHDYFKGKVPGYAFQLRKGGLPNQTLIWDWARRPVDGGKGWTLDTRMHVASVSKMITGIAMYKLLSEKKISLDAAIINYLPTYWKKGNNVDKITFRNLLNHTSGFDTGDSKSDFSTMKSRVSAGVSLTGTVALGKGKYANMNFGLCRILIPIINSDINKNTRFNLLPFGAAMEDSIWDSVTISAYQKYVQSKVFNPAGVKPAGFVPMPFIGALAYNLTPINKKGWDSGDLKSMSGGASWRLSINEVLDVMNHLRRKGTILSKIRANYLLEQKLGLDWNVETMAGKWYSKNGRWTNISVGTEQCVAAFLPEDYELVIFVNGPLPSPGLMGTMYDLYTKSLV</sequence>
<keyword evidence="3" id="KW-1185">Reference proteome</keyword>
<gene>
    <name evidence="2" type="ORF">MM213_15875</name>
</gene>